<evidence type="ECO:0000313" key="2">
    <source>
        <dbReference type="EMBL" id="EPS40071.1"/>
    </source>
</evidence>
<reference evidence="3" key="2">
    <citation type="submission" date="2013-04" db="EMBL/GenBank/DDBJ databases">
        <title>Genomic mechanisms accounting for the adaptation to parasitism in nematode-trapping fungi.</title>
        <authorList>
            <person name="Ahren D.G."/>
        </authorList>
    </citation>
    <scope>NUCLEOTIDE SEQUENCE [LARGE SCALE GENOMIC DNA]</scope>
    <source>
        <strain evidence="3">CBS 200.50</strain>
    </source>
</reference>
<name>S8AFX3_DACHA</name>
<dbReference type="AlphaFoldDB" id="S8AFX3"/>
<feature type="compositionally biased region" description="Basic and acidic residues" evidence="1">
    <location>
        <begin position="258"/>
        <end position="268"/>
    </location>
</feature>
<protein>
    <recommendedName>
        <fullName evidence="4">Myb-like domain-containing protein</fullName>
    </recommendedName>
</protein>
<feature type="region of interest" description="Disordered" evidence="1">
    <location>
        <begin position="248"/>
        <end position="268"/>
    </location>
</feature>
<accession>S8AFX3</accession>
<dbReference type="OMA" id="NCLRFRW"/>
<evidence type="ECO:0008006" key="4">
    <source>
        <dbReference type="Google" id="ProtNLM"/>
    </source>
</evidence>
<keyword evidence="3" id="KW-1185">Reference proteome</keyword>
<organism evidence="2 3">
    <name type="scientific">Dactylellina haptotyla (strain CBS 200.50)</name>
    <name type="common">Nematode-trapping fungus</name>
    <name type="synonym">Monacrosporium haptotylum</name>
    <dbReference type="NCBI Taxonomy" id="1284197"/>
    <lineage>
        <taxon>Eukaryota</taxon>
        <taxon>Fungi</taxon>
        <taxon>Dikarya</taxon>
        <taxon>Ascomycota</taxon>
        <taxon>Pezizomycotina</taxon>
        <taxon>Orbiliomycetes</taxon>
        <taxon>Orbiliales</taxon>
        <taxon>Orbiliaceae</taxon>
        <taxon>Dactylellina</taxon>
    </lineage>
</organism>
<reference evidence="2 3" key="1">
    <citation type="journal article" date="2013" name="PLoS Genet.">
        <title>Genomic mechanisms accounting for the adaptation to parasitism in nematode-trapping fungi.</title>
        <authorList>
            <person name="Meerupati T."/>
            <person name="Andersson K.M."/>
            <person name="Friman E."/>
            <person name="Kumar D."/>
            <person name="Tunlid A."/>
            <person name="Ahren D."/>
        </authorList>
    </citation>
    <scope>NUCLEOTIDE SEQUENCE [LARGE SCALE GENOMIC DNA]</scope>
    <source>
        <strain evidence="2 3">CBS 200.50</strain>
    </source>
</reference>
<sequence length="268" mass="29829">MSDTETGVKSLENEFSQLKTDPSKEDENAQEDEATAPKASKIKIEEEDSDTSESPTLDKENDSRASNVVEKDAPKELKPSASTETDKPTKKRGRGRPPKSETDAPTSNKKLKVEQEVKKPAAVTKEKKPRAAKKSGSARESFSTAHDAYIRHLWTNAECSKLSLAQKHESFENRFSTGKSVNCLRFRWRHLKEENLVLSNEEEAALKKAIQTFSSASKKAEAILNEYKNTGNGFTKLTQGYVLKRMKEFENENGGGGGDREPDTAEDE</sequence>
<feature type="region of interest" description="Disordered" evidence="1">
    <location>
        <begin position="1"/>
        <end position="141"/>
    </location>
</feature>
<dbReference type="HOGENOM" id="CLU_1038360_0_0_1"/>
<dbReference type="Proteomes" id="UP000015100">
    <property type="component" value="Unassembled WGS sequence"/>
</dbReference>
<dbReference type="GO" id="GO:0003677">
    <property type="term" value="F:DNA binding"/>
    <property type="evidence" value="ECO:0007669"/>
    <property type="project" value="InterPro"/>
</dbReference>
<evidence type="ECO:0000256" key="1">
    <source>
        <dbReference type="SAM" id="MobiDB-lite"/>
    </source>
</evidence>
<dbReference type="EMBL" id="AQGS01000439">
    <property type="protein sequence ID" value="EPS40071.1"/>
    <property type="molecule type" value="Genomic_DNA"/>
</dbReference>
<evidence type="ECO:0000313" key="3">
    <source>
        <dbReference type="Proteomes" id="UP000015100"/>
    </source>
</evidence>
<feature type="compositionally biased region" description="Polar residues" evidence="1">
    <location>
        <begin position="1"/>
        <end position="20"/>
    </location>
</feature>
<dbReference type="OrthoDB" id="5365820at2759"/>
<comment type="caution">
    <text evidence="2">The sequence shown here is derived from an EMBL/GenBank/DDBJ whole genome shotgun (WGS) entry which is preliminary data.</text>
</comment>
<dbReference type="Pfam" id="PF02178">
    <property type="entry name" value="AT_hook"/>
    <property type="match status" value="1"/>
</dbReference>
<dbReference type="InterPro" id="IPR017956">
    <property type="entry name" value="AT_hook_DNA-bd_motif"/>
</dbReference>
<feature type="compositionally biased region" description="Basic and acidic residues" evidence="1">
    <location>
        <begin position="56"/>
        <end position="88"/>
    </location>
</feature>
<proteinExistence type="predicted"/>
<gene>
    <name evidence="2" type="ORF">H072_6179</name>
</gene>